<evidence type="ECO:0000313" key="1">
    <source>
        <dbReference type="EMBL" id="RAK73530.1"/>
    </source>
</evidence>
<dbReference type="InterPro" id="IPR008775">
    <property type="entry name" value="Phytyl_CoA_dOase-like"/>
</dbReference>
<dbReference type="VEuPathDB" id="FungiDB:BO72DRAFT_451722"/>
<dbReference type="OrthoDB" id="445007at2759"/>
<organism evidence="1 2">
    <name type="scientific">Aspergillus fijiensis CBS 313.89</name>
    <dbReference type="NCBI Taxonomy" id="1448319"/>
    <lineage>
        <taxon>Eukaryota</taxon>
        <taxon>Fungi</taxon>
        <taxon>Dikarya</taxon>
        <taxon>Ascomycota</taxon>
        <taxon>Pezizomycotina</taxon>
        <taxon>Eurotiomycetes</taxon>
        <taxon>Eurotiomycetidae</taxon>
        <taxon>Eurotiales</taxon>
        <taxon>Aspergillaceae</taxon>
        <taxon>Aspergillus</taxon>
    </lineage>
</organism>
<dbReference type="GeneID" id="63862888"/>
<dbReference type="SUPFAM" id="SSF51197">
    <property type="entry name" value="Clavaminate synthase-like"/>
    <property type="match status" value="1"/>
</dbReference>
<dbReference type="Gene3D" id="2.60.120.620">
    <property type="entry name" value="q2cbj1_9rhob like domain"/>
    <property type="match status" value="1"/>
</dbReference>
<dbReference type="AlphaFoldDB" id="A0A8G1VUK4"/>
<protein>
    <recommendedName>
        <fullName evidence="3">PhyH-domain-containing protein</fullName>
    </recommendedName>
</protein>
<dbReference type="RefSeq" id="XP_040797540.1">
    <property type="nucleotide sequence ID" value="XM_040945555.1"/>
</dbReference>
<evidence type="ECO:0000313" key="2">
    <source>
        <dbReference type="Proteomes" id="UP000249789"/>
    </source>
</evidence>
<sequence length="300" mass="33279">MSSPETPNKPPIRRFPATTPPQTLWQAVCDDGAAIIEGFLPGSTMEKFDQELSHRSATTTGGQMNQEFYQMPVPTTTKWMNDLTATCPTFRHEILNNPVLHRLCEEVFTRTHGDYWLLNGMAMEMMPGNPTQELHNDHGTHPILQYLADDAPSPVFSIITAVNEFTEANGATRVILGSHRWPRGQRGTDEQTVRAVLQPGDALVLYRTTKHGGAAHGAENPDHRRLLLLSVGSCQLAPYETHVTVPRAVVESMTPLAQKMIGWRSTKPVISNVTGLNTVRMKHLETQIGLRSEVPLEGEC</sequence>
<name>A0A8G1VUK4_9EURO</name>
<dbReference type="Proteomes" id="UP000249789">
    <property type="component" value="Unassembled WGS sequence"/>
</dbReference>
<reference evidence="1 2" key="1">
    <citation type="submission" date="2018-02" db="EMBL/GenBank/DDBJ databases">
        <title>The genomes of Aspergillus section Nigri reveals drivers in fungal speciation.</title>
        <authorList>
            <consortium name="DOE Joint Genome Institute"/>
            <person name="Vesth T.C."/>
            <person name="Nybo J."/>
            <person name="Theobald S."/>
            <person name="Brandl J."/>
            <person name="Frisvad J.C."/>
            <person name="Nielsen K.F."/>
            <person name="Lyhne E.K."/>
            <person name="Kogle M.E."/>
            <person name="Kuo A."/>
            <person name="Riley R."/>
            <person name="Clum A."/>
            <person name="Nolan M."/>
            <person name="Lipzen A."/>
            <person name="Salamov A."/>
            <person name="Henrissat B."/>
            <person name="Wiebenga A."/>
            <person name="De vries R.P."/>
            <person name="Grigoriev I.V."/>
            <person name="Mortensen U.H."/>
            <person name="Andersen M.R."/>
            <person name="Baker S.E."/>
        </authorList>
    </citation>
    <scope>NUCLEOTIDE SEQUENCE [LARGE SCALE GENOMIC DNA]</scope>
    <source>
        <strain evidence="1 2">CBS 313.89</strain>
    </source>
</reference>
<keyword evidence="2" id="KW-1185">Reference proteome</keyword>
<dbReference type="EMBL" id="KZ824679">
    <property type="protein sequence ID" value="RAK73530.1"/>
    <property type="molecule type" value="Genomic_DNA"/>
</dbReference>
<gene>
    <name evidence="1" type="ORF">BO72DRAFT_451722</name>
</gene>
<accession>A0A8G1VUK4</accession>
<dbReference type="Pfam" id="PF05721">
    <property type="entry name" value="PhyH"/>
    <property type="match status" value="1"/>
</dbReference>
<proteinExistence type="predicted"/>
<evidence type="ECO:0008006" key="3">
    <source>
        <dbReference type="Google" id="ProtNLM"/>
    </source>
</evidence>